<sequence>MWLGGQLVNIKGRVWIEADAVGANRYINTKFIIEPTTSVENTKSNSLSPKLGLDAISPRTLALTPTNSSIRTLKGNCGSAATLDLHPLTKAPIGPILSQEDFESSESPPLLQSPLPPPPLPLPIPILPPSPPPTPTQET</sequence>
<accession>A0A9J5X410</accession>
<proteinExistence type="predicted"/>
<dbReference type="Proteomes" id="UP000824120">
    <property type="component" value="Chromosome 10"/>
</dbReference>
<dbReference type="AlphaFoldDB" id="A0A9J5X410"/>
<protein>
    <submittedName>
        <fullName evidence="2">Uncharacterized protein</fullName>
    </submittedName>
</protein>
<organism evidence="2 3">
    <name type="scientific">Solanum commersonii</name>
    <name type="common">Commerson's wild potato</name>
    <name type="synonym">Commerson's nightshade</name>
    <dbReference type="NCBI Taxonomy" id="4109"/>
    <lineage>
        <taxon>Eukaryota</taxon>
        <taxon>Viridiplantae</taxon>
        <taxon>Streptophyta</taxon>
        <taxon>Embryophyta</taxon>
        <taxon>Tracheophyta</taxon>
        <taxon>Spermatophyta</taxon>
        <taxon>Magnoliopsida</taxon>
        <taxon>eudicotyledons</taxon>
        <taxon>Gunneridae</taxon>
        <taxon>Pentapetalae</taxon>
        <taxon>asterids</taxon>
        <taxon>lamiids</taxon>
        <taxon>Solanales</taxon>
        <taxon>Solanaceae</taxon>
        <taxon>Solanoideae</taxon>
        <taxon>Solaneae</taxon>
        <taxon>Solanum</taxon>
    </lineage>
</organism>
<evidence type="ECO:0000313" key="3">
    <source>
        <dbReference type="Proteomes" id="UP000824120"/>
    </source>
</evidence>
<dbReference type="EMBL" id="JACXVP010000010">
    <property type="protein sequence ID" value="KAG5582141.1"/>
    <property type="molecule type" value="Genomic_DNA"/>
</dbReference>
<evidence type="ECO:0000256" key="1">
    <source>
        <dbReference type="SAM" id="MobiDB-lite"/>
    </source>
</evidence>
<reference evidence="2 3" key="1">
    <citation type="submission" date="2020-09" db="EMBL/GenBank/DDBJ databases">
        <title>De no assembly of potato wild relative species, Solanum commersonii.</title>
        <authorList>
            <person name="Cho K."/>
        </authorList>
    </citation>
    <scope>NUCLEOTIDE SEQUENCE [LARGE SCALE GENOMIC DNA]</scope>
    <source>
        <strain evidence="2">LZ3.2</strain>
        <tissue evidence="2">Leaf</tissue>
    </source>
</reference>
<keyword evidence="3" id="KW-1185">Reference proteome</keyword>
<gene>
    <name evidence="2" type="ORF">H5410_052768</name>
</gene>
<dbReference type="OrthoDB" id="1730486at2759"/>
<feature type="compositionally biased region" description="Pro residues" evidence="1">
    <location>
        <begin position="114"/>
        <end position="139"/>
    </location>
</feature>
<feature type="region of interest" description="Disordered" evidence="1">
    <location>
        <begin position="94"/>
        <end position="139"/>
    </location>
</feature>
<comment type="caution">
    <text evidence="2">The sequence shown here is derived from an EMBL/GenBank/DDBJ whole genome shotgun (WGS) entry which is preliminary data.</text>
</comment>
<name>A0A9J5X410_SOLCO</name>
<evidence type="ECO:0000313" key="2">
    <source>
        <dbReference type="EMBL" id="KAG5582141.1"/>
    </source>
</evidence>